<dbReference type="RefSeq" id="WP_041878021.1">
    <property type="nucleotide sequence ID" value="NZ_CP157278.1"/>
</dbReference>
<dbReference type="PANTHER" id="PTHR34220">
    <property type="entry name" value="SENSOR HISTIDINE KINASE YPDA"/>
    <property type="match status" value="1"/>
</dbReference>
<dbReference type="Pfam" id="PF06580">
    <property type="entry name" value="His_kinase"/>
    <property type="match status" value="1"/>
</dbReference>
<keyword evidence="1" id="KW-0472">Membrane</keyword>
<dbReference type="InterPro" id="IPR036890">
    <property type="entry name" value="HATPase_C_sf"/>
</dbReference>
<keyword evidence="1" id="KW-1133">Transmembrane helix</keyword>
<gene>
    <name evidence="3" type="ORF">TH53_02300</name>
</gene>
<evidence type="ECO:0000259" key="2">
    <source>
        <dbReference type="Pfam" id="PF06580"/>
    </source>
</evidence>
<comment type="caution">
    <text evidence="3">The sequence shown here is derived from an EMBL/GenBank/DDBJ whole genome shotgun (WGS) entry which is preliminary data.</text>
</comment>
<feature type="transmembrane region" description="Helical" evidence="1">
    <location>
        <begin position="77"/>
        <end position="95"/>
    </location>
</feature>
<feature type="domain" description="Signal transduction histidine kinase internal region" evidence="2">
    <location>
        <begin position="166"/>
        <end position="242"/>
    </location>
</feature>
<dbReference type="PANTHER" id="PTHR34220:SF7">
    <property type="entry name" value="SENSOR HISTIDINE KINASE YPDA"/>
    <property type="match status" value="1"/>
</dbReference>
<evidence type="ECO:0000313" key="4">
    <source>
        <dbReference type="Proteomes" id="UP000032049"/>
    </source>
</evidence>
<proteinExistence type="predicted"/>
<dbReference type="AlphaFoldDB" id="A0A0D0G1D4"/>
<dbReference type="InterPro" id="IPR010559">
    <property type="entry name" value="Sig_transdc_His_kin_internal"/>
</dbReference>
<organism evidence="3 4">
    <name type="scientific">Pedobacter lusitanus</name>
    <dbReference type="NCBI Taxonomy" id="1503925"/>
    <lineage>
        <taxon>Bacteria</taxon>
        <taxon>Pseudomonadati</taxon>
        <taxon>Bacteroidota</taxon>
        <taxon>Sphingobacteriia</taxon>
        <taxon>Sphingobacteriales</taxon>
        <taxon>Sphingobacteriaceae</taxon>
        <taxon>Pedobacter</taxon>
    </lineage>
</organism>
<keyword evidence="4" id="KW-1185">Reference proteome</keyword>
<dbReference type="STRING" id="1503925.TH53_02300"/>
<accession>A0A0D0G1D4</accession>
<dbReference type="SUPFAM" id="SSF55874">
    <property type="entry name" value="ATPase domain of HSP90 chaperone/DNA topoisomerase II/histidine kinase"/>
    <property type="match status" value="1"/>
</dbReference>
<evidence type="ECO:0000313" key="3">
    <source>
        <dbReference type="EMBL" id="KIO78609.1"/>
    </source>
</evidence>
<dbReference type="GO" id="GO:0016020">
    <property type="term" value="C:membrane"/>
    <property type="evidence" value="ECO:0007669"/>
    <property type="project" value="InterPro"/>
</dbReference>
<name>A0A0D0G1D4_9SPHI</name>
<evidence type="ECO:0000256" key="1">
    <source>
        <dbReference type="SAM" id="Phobius"/>
    </source>
</evidence>
<sequence length="365" mass="41699">MNAVKSRSYITVLLHILLWMLFASILLFYMPLTWNIEVPYQLWIKQSCELVFLIIIFYLNSHILVPKLLLKNKSLGYLLAIVGFAIVGTFMVRYLDDVLNLPLLIVEAFQKIGVNKLPKHNDKLDIFMIMLILLITGISTSVTLIQKWQADKQLREALEKDKIGSELSFLKAQINPHFFFNTLNNIYALTHVDVEKSRNALHKLSRMMRYLLYDTQAGSTPLSKEVSFIVDYIELMKLRLNDTTQVTFEGPLINNDIQIAPMLFLPYIENAFKHGVSSTSPSVISIDLSMADNVLGMNVRNTVFNENAAIADNYRGIGLSNTKRRLDLLYPGKHTFSAGKTEDTNEFIVHLTLILDDTELHSGRR</sequence>
<dbReference type="GO" id="GO:0000155">
    <property type="term" value="F:phosphorelay sensor kinase activity"/>
    <property type="evidence" value="ECO:0007669"/>
    <property type="project" value="InterPro"/>
</dbReference>
<dbReference type="EMBL" id="JXRA01000008">
    <property type="protein sequence ID" value="KIO78609.1"/>
    <property type="molecule type" value="Genomic_DNA"/>
</dbReference>
<keyword evidence="1" id="KW-0812">Transmembrane</keyword>
<feature type="transmembrane region" description="Helical" evidence="1">
    <location>
        <begin position="126"/>
        <end position="145"/>
    </location>
</feature>
<feature type="transmembrane region" description="Helical" evidence="1">
    <location>
        <begin position="12"/>
        <end position="30"/>
    </location>
</feature>
<protein>
    <submittedName>
        <fullName evidence="3">Membrane protein</fullName>
    </submittedName>
</protein>
<dbReference type="OrthoDB" id="9792992at2"/>
<dbReference type="Proteomes" id="UP000032049">
    <property type="component" value="Unassembled WGS sequence"/>
</dbReference>
<reference evidence="3 4" key="1">
    <citation type="submission" date="2015-01" db="EMBL/GenBank/DDBJ databases">
        <title>Draft genome sequence of Pedobacter sp. NL19 isolated from sludge of an effluent treatment pond in an abandoned uranium mine.</title>
        <authorList>
            <person name="Santos T."/>
            <person name="Caetano T."/>
            <person name="Covas C."/>
            <person name="Cruz A."/>
            <person name="Mendo S."/>
        </authorList>
    </citation>
    <scope>NUCLEOTIDE SEQUENCE [LARGE SCALE GENOMIC DNA]</scope>
    <source>
        <strain evidence="3 4">NL19</strain>
    </source>
</reference>
<dbReference type="InterPro" id="IPR050640">
    <property type="entry name" value="Bact_2-comp_sensor_kinase"/>
</dbReference>
<feature type="transmembrane region" description="Helical" evidence="1">
    <location>
        <begin position="50"/>
        <end position="70"/>
    </location>
</feature>